<reference evidence="2 3" key="1">
    <citation type="submission" date="2024-02" db="EMBL/GenBank/DDBJ databases">
        <authorList>
            <person name="Chen Y."/>
            <person name="Shah S."/>
            <person name="Dougan E. K."/>
            <person name="Thang M."/>
            <person name="Chan C."/>
        </authorList>
    </citation>
    <scope>NUCLEOTIDE SEQUENCE [LARGE SCALE GENOMIC DNA]</scope>
</reference>
<feature type="transmembrane region" description="Helical" evidence="1">
    <location>
        <begin position="158"/>
        <end position="177"/>
    </location>
</feature>
<evidence type="ECO:0000313" key="3">
    <source>
        <dbReference type="Proteomes" id="UP001642484"/>
    </source>
</evidence>
<evidence type="ECO:0000256" key="1">
    <source>
        <dbReference type="SAM" id="Phobius"/>
    </source>
</evidence>
<sequence length="355" mass="40066">MDAPIYDLDCENGRTESLIDVTEQMAPRARRLLELAGTNEKCGLATFLMFVYIYLNTPPSLVLNVYWAYDDDLWRSKWRSLLIFSALILLADVSGLALHWHGGRLKRYSKASELVRNPEVSLTDIRLKETRNWLTLGFAMSISIGLSFVLSIHHTEEFYLKDVIGFFLLVYLAWLPASLPHFATTLLLQEDLEHLEAELTKTVDAATELAVMELLEKVSHTKRRWMPFLRWHFALEGTGAAACVFAMLWFSLHTASFAETDSRLGMILIPAMLSGPLLAVYVLVQVLSLARFNGHIQTCIQTTSSNCLFRLLSQQEKQLEFCVLGITITLGKIRAVMTSVVISACSKIVMSLVTR</sequence>
<feature type="transmembrane region" description="Helical" evidence="1">
    <location>
        <begin position="233"/>
        <end position="252"/>
    </location>
</feature>
<keyword evidence="1" id="KW-0812">Transmembrane</keyword>
<dbReference type="EMBL" id="CAXAMN010016669">
    <property type="protein sequence ID" value="CAK9048850.1"/>
    <property type="molecule type" value="Genomic_DNA"/>
</dbReference>
<keyword evidence="1" id="KW-0472">Membrane</keyword>
<feature type="transmembrane region" description="Helical" evidence="1">
    <location>
        <begin position="264"/>
        <end position="284"/>
    </location>
</feature>
<evidence type="ECO:0008006" key="4">
    <source>
        <dbReference type="Google" id="ProtNLM"/>
    </source>
</evidence>
<protein>
    <recommendedName>
        <fullName evidence="4">Gustatory receptor</fullName>
    </recommendedName>
</protein>
<feature type="transmembrane region" description="Helical" evidence="1">
    <location>
        <begin position="81"/>
        <end position="100"/>
    </location>
</feature>
<feature type="transmembrane region" description="Helical" evidence="1">
    <location>
        <begin position="133"/>
        <end position="152"/>
    </location>
</feature>
<keyword evidence="1" id="KW-1133">Transmembrane helix</keyword>
<dbReference type="Proteomes" id="UP001642484">
    <property type="component" value="Unassembled WGS sequence"/>
</dbReference>
<organism evidence="2 3">
    <name type="scientific">Durusdinium trenchii</name>
    <dbReference type="NCBI Taxonomy" id="1381693"/>
    <lineage>
        <taxon>Eukaryota</taxon>
        <taxon>Sar</taxon>
        <taxon>Alveolata</taxon>
        <taxon>Dinophyceae</taxon>
        <taxon>Suessiales</taxon>
        <taxon>Symbiodiniaceae</taxon>
        <taxon>Durusdinium</taxon>
    </lineage>
</organism>
<accession>A0ABP0MBH4</accession>
<gene>
    <name evidence="2" type="ORF">CCMP2556_LOCUS25112</name>
</gene>
<proteinExistence type="predicted"/>
<keyword evidence="3" id="KW-1185">Reference proteome</keyword>
<evidence type="ECO:0000313" key="2">
    <source>
        <dbReference type="EMBL" id="CAK9048850.1"/>
    </source>
</evidence>
<name>A0ABP0MBH4_9DINO</name>
<comment type="caution">
    <text evidence="2">The sequence shown here is derived from an EMBL/GenBank/DDBJ whole genome shotgun (WGS) entry which is preliminary data.</text>
</comment>
<feature type="transmembrane region" description="Helical" evidence="1">
    <location>
        <begin position="47"/>
        <end position="69"/>
    </location>
</feature>